<sequence>MVETAENIGVGSQPTRTAVFGTNTVRNVSIALMVGAIAVLPAAFALGTVSWITAVLNAEGVKRSEVGLGAANAVRDAINDPTQKKNLLKLAPFILRHEQQLRTIAGDQREFKWLHDWLDWLKVNSSLN</sequence>
<dbReference type="RefSeq" id="WP_130817282.1">
    <property type="nucleotide sequence ID" value="NZ_SIMR01000001.1"/>
</dbReference>
<dbReference type="EMBL" id="SIMR01000001">
    <property type="protein sequence ID" value="TBC15334.1"/>
    <property type="molecule type" value="Genomic_DNA"/>
</dbReference>
<protein>
    <submittedName>
        <fullName evidence="2">Uncharacterized protein</fullName>
    </submittedName>
</protein>
<organism evidence="2 3">
    <name type="scientific">Rhizobium ruizarguesonis</name>
    <dbReference type="NCBI Taxonomy" id="2081791"/>
    <lineage>
        <taxon>Bacteria</taxon>
        <taxon>Pseudomonadati</taxon>
        <taxon>Pseudomonadota</taxon>
        <taxon>Alphaproteobacteria</taxon>
        <taxon>Hyphomicrobiales</taxon>
        <taxon>Rhizobiaceae</taxon>
        <taxon>Rhizobium/Agrobacterium group</taxon>
        <taxon>Rhizobium</taxon>
    </lineage>
</organism>
<evidence type="ECO:0000313" key="2">
    <source>
        <dbReference type="EMBL" id="TBC15334.1"/>
    </source>
</evidence>
<keyword evidence="1" id="KW-0472">Membrane</keyword>
<name>A0AB38I3M2_9HYPH</name>
<evidence type="ECO:0000256" key="1">
    <source>
        <dbReference type="SAM" id="Phobius"/>
    </source>
</evidence>
<dbReference type="Proteomes" id="UP000294215">
    <property type="component" value="Unassembled WGS sequence"/>
</dbReference>
<keyword evidence="1" id="KW-1133">Transmembrane helix</keyword>
<keyword evidence="1" id="KW-0812">Transmembrane</keyword>
<dbReference type="AlphaFoldDB" id="A0AB38I3M2"/>
<gene>
    <name evidence="2" type="ORF">ELH40_10550</name>
</gene>
<feature type="transmembrane region" description="Helical" evidence="1">
    <location>
        <begin position="30"/>
        <end position="56"/>
    </location>
</feature>
<reference evidence="2 3" key="1">
    <citation type="submission" date="2019-02" db="EMBL/GenBank/DDBJ databases">
        <title>The genomic architecture of introgression among sibling species of bacteria.</title>
        <authorList>
            <person name="Cavassim M.I.A."/>
            <person name="Moeskjaer S."/>
            <person name="Moslemi C."/>
            <person name="Fields B."/>
            <person name="Bachmann A."/>
            <person name="Vilhjalmsson B."/>
            <person name="Schierup M.H."/>
            <person name="Young J.P.W."/>
            <person name="Andersen S.U."/>
        </authorList>
    </citation>
    <scope>NUCLEOTIDE SEQUENCE [LARGE SCALE GENOMIC DNA]</scope>
    <source>
        <strain evidence="2 3">SM92</strain>
    </source>
</reference>
<comment type="caution">
    <text evidence="2">The sequence shown here is derived from an EMBL/GenBank/DDBJ whole genome shotgun (WGS) entry which is preliminary data.</text>
</comment>
<proteinExistence type="predicted"/>
<accession>A0AB38I3M2</accession>
<evidence type="ECO:0000313" key="3">
    <source>
        <dbReference type="Proteomes" id="UP000294215"/>
    </source>
</evidence>